<feature type="region of interest" description="Disordered" evidence="1">
    <location>
        <begin position="119"/>
        <end position="140"/>
    </location>
</feature>
<dbReference type="RefSeq" id="WP_334658097.1">
    <property type="nucleotide sequence ID" value="NZ_JARULZ010000001.1"/>
</dbReference>
<dbReference type="EMBL" id="JARULZ010000001">
    <property type="protein sequence ID" value="MEH0633268.1"/>
    <property type="molecule type" value="Genomic_DNA"/>
</dbReference>
<evidence type="ECO:0000313" key="2">
    <source>
        <dbReference type="EMBL" id="MEH0633268.1"/>
    </source>
</evidence>
<organism evidence="2 3">
    <name type="scientific">Streptomyces bottropensis</name>
    <dbReference type="NCBI Taxonomy" id="42235"/>
    <lineage>
        <taxon>Bacteria</taxon>
        <taxon>Bacillati</taxon>
        <taxon>Actinomycetota</taxon>
        <taxon>Actinomycetes</taxon>
        <taxon>Kitasatosporales</taxon>
        <taxon>Streptomycetaceae</taxon>
        <taxon>Streptomyces</taxon>
    </lineage>
</organism>
<name>A0ABU8AHV5_9ACTN</name>
<protein>
    <submittedName>
        <fullName evidence="2">Uncharacterized protein</fullName>
    </submittedName>
</protein>
<comment type="caution">
    <text evidence="2">The sequence shown here is derived from an EMBL/GenBank/DDBJ whole genome shotgun (WGS) entry which is preliminary data.</text>
</comment>
<gene>
    <name evidence="2" type="ORF">QBA35_07765</name>
</gene>
<proteinExistence type="predicted"/>
<keyword evidence="3" id="KW-1185">Reference proteome</keyword>
<evidence type="ECO:0000313" key="3">
    <source>
        <dbReference type="Proteomes" id="UP001310290"/>
    </source>
</evidence>
<reference evidence="2" key="1">
    <citation type="submission" date="2023-04" db="EMBL/GenBank/DDBJ databases">
        <title>Genomic diversity of scab-causing Streptomyces spp. in the province of Quebec, Canada.</title>
        <authorList>
            <person name="Biessy A."/>
            <person name="Cadieux M."/>
            <person name="Ciotola M."/>
            <person name="Filion M."/>
        </authorList>
    </citation>
    <scope>NUCLEOTIDE SEQUENCE</scope>
    <source>
        <strain evidence="2">B21-115</strain>
    </source>
</reference>
<evidence type="ECO:0000256" key="1">
    <source>
        <dbReference type="SAM" id="MobiDB-lite"/>
    </source>
</evidence>
<dbReference type="Proteomes" id="UP001310290">
    <property type="component" value="Unassembled WGS sequence"/>
</dbReference>
<sequence>MSNEAEILYDKEITLVSETGDSPGRLVAEFSGTDYTVRVTYGSRVAEHTAWNLFKALKQVRRDLESHGLLPALEGACSDVYPSRMALEMGGGRRAYRWSGSERPETVDIFEDVASEDRGRLASVDEQEAAHKQRRERRNG</sequence>
<accession>A0ABU8AHV5</accession>